<feature type="transmembrane region" description="Helical" evidence="10">
    <location>
        <begin position="12"/>
        <end position="31"/>
    </location>
</feature>
<feature type="transmembrane region" description="Helical" evidence="10">
    <location>
        <begin position="825"/>
        <end position="845"/>
    </location>
</feature>
<keyword evidence="8 10" id="KW-0472">Membrane</keyword>
<feature type="transmembrane region" description="Helical" evidence="10">
    <location>
        <begin position="704"/>
        <end position="730"/>
    </location>
</feature>
<dbReference type="GO" id="GO:0006811">
    <property type="term" value="P:monoatomic ion transport"/>
    <property type="evidence" value="ECO:0007669"/>
    <property type="project" value="UniProtKB-KW"/>
</dbReference>
<feature type="transmembrane region" description="Helical" evidence="10">
    <location>
        <begin position="173"/>
        <end position="199"/>
    </location>
</feature>
<dbReference type="PRINTS" id="PR01434">
    <property type="entry name" value="NADHDHGNASE5"/>
</dbReference>
<dbReference type="Pfam" id="PF00662">
    <property type="entry name" value="Proton_antipo_N"/>
    <property type="match status" value="1"/>
</dbReference>
<evidence type="ECO:0000256" key="6">
    <source>
        <dbReference type="ARBA" id="ARBA00022989"/>
    </source>
</evidence>
<feature type="transmembrane region" description="Helical" evidence="10">
    <location>
        <begin position="333"/>
        <end position="357"/>
    </location>
</feature>
<dbReference type="InterPro" id="IPR001516">
    <property type="entry name" value="Proton_antipo_N"/>
</dbReference>
<dbReference type="AlphaFoldDB" id="A0A369XQ13"/>
<dbReference type="InterPro" id="IPR007182">
    <property type="entry name" value="MnhB"/>
</dbReference>
<evidence type="ECO:0000256" key="1">
    <source>
        <dbReference type="ARBA" id="ARBA00004651"/>
    </source>
</evidence>
<comment type="subcellular location">
    <subcellularLocation>
        <location evidence="1">Cell membrane</location>
        <topology evidence="1">Multi-pass membrane protein</topology>
    </subcellularLocation>
    <subcellularLocation>
        <location evidence="9">Membrane</location>
        <topology evidence="9">Multi-pass membrane protein</topology>
    </subcellularLocation>
</comment>
<feature type="transmembrane region" description="Helical" evidence="10">
    <location>
        <begin position="797"/>
        <end position="819"/>
    </location>
</feature>
<feature type="transmembrane region" description="Helical" evidence="10">
    <location>
        <begin position="905"/>
        <end position="927"/>
    </location>
</feature>
<protein>
    <submittedName>
        <fullName evidence="16">Monovalent cation/H+ antiporter subunit A</fullName>
    </submittedName>
</protein>
<keyword evidence="6 10" id="KW-1133">Transmembrane helix</keyword>
<keyword evidence="4" id="KW-1003">Cell membrane</keyword>
<feature type="transmembrane region" description="Helical" evidence="10">
    <location>
        <begin position="581"/>
        <end position="601"/>
    </location>
</feature>
<evidence type="ECO:0000259" key="11">
    <source>
        <dbReference type="Pfam" id="PF00361"/>
    </source>
</evidence>
<dbReference type="InterPro" id="IPR050616">
    <property type="entry name" value="CPA3_Na-H_Antiporter_A"/>
</dbReference>
<dbReference type="PANTHER" id="PTHR43373:SF1">
    <property type="entry name" value="NA(+)_H(+) ANTIPORTER SUBUNIT A"/>
    <property type="match status" value="1"/>
</dbReference>
<keyword evidence="3" id="KW-0050">Antiport</keyword>
<dbReference type="NCBIfam" id="NF009288">
    <property type="entry name" value="PRK12648.1"/>
    <property type="match status" value="1"/>
</dbReference>
<keyword evidence="7" id="KW-0406">Ion transport</keyword>
<evidence type="ECO:0000256" key="9">
    <source>
        <dbReference type="RuleBase" id="RU000320"/>
    </source>
</evidence>
<dbReference type="Pfam" id="PF00361">
    <property type="entry name" value="Proton_antipo_M"/>
    <property type="match status" value="1"/>
</dbReference>
<evidence type="ECO:0000256" key="3">
    <source>
        <dbReference type="ARBA" id="ARBA00022449"/>
    </source>
</evidence>
<keyword evidence="5 9" id="KW-0812">Transmembrane</keyword>
<sequence length="941" mass="100651">MTPGSTFVNSNLLLLAIPGTAFAAFLLPLLLQRFGRVAATLAAAAVIGSCLALVLQLAPAVFAGETQLARLSWLPIYGLDLSLRMDGLGLLFSVLICGIGLLVVLYAFYYLPGSDRMGRFYSILLLFMAAMLGIVLSENLLLLLVFWEITSLSSFLLVAYSHDKYESRIGARMALAVTGGGGLALLAGILLLGHIAGSYELSVILAAGDQIRAHALYAPTLILILLGAFTKSAQFPFHFWLPNAMSAPTPVSAYLHSATMVKAGVFLLARLHPALGGTDAWFWLVSGTGAVTLVYSAATALFRHDIKGLLAYSTISHLGLITLLFGLDTPLSIVAGVFHIINHAIFKASLFMAAGVIDHECGTRDMRRVNGMFKRMPITASLAIIAASSMAGVPLLNGFLSKEMFFAETVGHPQFEAISWLLPLVATIAGMLAVAYSLRFVHDVFFNGEPIDLPRQPHEPPRWMRAPIELLVLLCLLVGVFPAWTVAPLLDVAAAATLQAPIPAFELALWHGFNRPLMMSLLALAGGVFIYALRGPLFAWQAQLPPLRPRTAFERVYRLFAAAARRVVAVLDNGSLQRYNALLFSFILLLGGWAFFSGPAATLRLPTQPAGEAAYIALFALLLGSMGGTLLYRKRLLAVTLVGVVGLVVALIFVRLSAPDLALTQLAVETGTIILMLLVLYYLPAREAPRSSASRLGRDLLLAFFAGGGMMLITLKMLAAPFATISGFYLREAVPGGGGTNVVNVILVDFRGFDTLGEVTVLAMVALASHALLERLVLTAPSHDSDGRPWSSEAHPLFLSMLVRPLLPLTLTVSVYIFLRGHNLPGGGFVAGLITSVALVVQYLANGNLFAQRRLPRNSAGLLSLGLLLAVGVGMASWLFGRPFLTTAHGHVSLPLIGEFELASAMIFDLGVYVVVVTVVVTVLSGLGRLSERAHSQEAVN</sequence>
<dbReference type="EMBL" id="QPGA01000040">
    <property type="protein sequence ID" value="RDE49498.1"/>
    <property type="molecule type" value="Genomic_DNA"/>
</dbReference>
<evidence type="ECO:0000259" key="14">
    <source>
        <dbReference type="Pfam" id="PF13244"/>
    </source>
</evidence>
<evidence type="ECO:0000256" key="2">
    <source>
        <dbReference type="ARBA" id="ARBA00022448"/>
    </source>
</evidence>
<feature type="transmembrane region" description="Helical" evidence="10">
    <location>
        <begin position="378"/>
        <end position="397"/>
    </location>
</feature>
<evidence type="ECO:0000256" key="10">
    <source>
        <dbReference type="SAM" id="Phobius"/>
    </source>
</evidence>
<evidence type="ECO:0000313" key="17">
    <source>
        <dbReference type="Proteomes" id="UP000253831"/>
    </source>
</evidence>
<feature type="transmembrane region" description="Helical" evidence="10">
    <location>
        <begin position="281"/>
        <end position="302"/>
    </location>
</feature>
<feature type="transmembrane region" description="Helical" evidence="10">
    <location>
        <begin position="211"/>
        <end position="230"/>
    </location>
</feature>
<proteinExistence type="predicted"/>
<feature type="transmembrane region" description="Helical" evidence="10">
    <location>
        <begin position="38"/>
        <end position="62"/>
    </location>
</feature>
<name>A0A369XQ13_9PROT</name>
<feature type="domain" description="Na+/H+ antiporter MnhB subunit-related protein" evidence="13">
    <location>
        <begin position="799"/>
        <end position="922"/>
    </location>
</feature>
<reference evidence="16 17" key="1">
    <citation type="submission" date="2018-05" db="EMBL/GenBank/DDBJ databases">
        <title>Integrated omic analyses show evidence that a Ca. Accumulibacter phosphatis strain performs denitrification under micro-aerobic conditions.</title>
        <authorList>
            <person name="Camejo P.Y."/>
            <person name="Katherine M.D."/>
            <person name="Daniel N.R."/>
        </authorList>
    </citation>
    <scope>NUCLEOTIDE SEQUENCE [LARGE SCALE GENOMIC DNA]</scope>
    <source>
        <strain evidence="16">UW-LDO-IC</strain>
    </source>
</reference>
<evidence type="ECO:0000256" key="5">
    <source>
        <dbReference type="ARBA" id="ARBA00022692"/>
    </source>
</evidence>
<dbReference type="InterPro" id="IPR001750">
    <property type="entry name" value="ND/Mrp_TM"/>
</dbReference>
<dbReference type="GO" id="GO:0005886">
    <property type="term" value="C:plasma membrane"/>
    <property type="evidence" value="ECO:0007669"/>
    <property type="project" value="UniProtKB-SubCell"/>
</dbReference>
<feature type="domain" description="MrpA C-terminal/MbhE" evidence="15">
    <location>
        <begin position="695"/>
        <end position="777"/>
    </location>
</feature>
<evidence type="ECO:0000256" key="4">
    <source>
        <dbReference type="ARBA" id="ARBA00022475"/>
    </source>
</evidence>
<feature type="transmembrane region" description="Helical" evidence="10">
    <location>
        <begin position="417"/>
        <end position="438"/>
    </location>
</feature>
<dbReference type="Pfam" id="PF04039">
    <property type="entry name" value="MnhB"/>
    <property type="match status" value="1"/>
</dbReference>
<evidence type="ECO:0000256" key="7">
    <source>
        <dbReference type="ARBA" id="ARBA00023065"/>
    </source>
</evidence>
<feature type="transmembrane region" description="Helical" evidence="10">
    <location>
        <begin position="865"/>
        <end position="885"/>
    </location>
</feature>
<feature type="transmembrane region" description="Helical" evidence="10">
    <location>
        <begin position="309"/>
        <end position="327"/>
    </location>
</feature>
<dbReference type="InterPro" id="IPR025383">
    <property type="entry name" value="MrpA_C/MbhD"/>
</dbReference>
<comment type="caution">
    <text evidence="16">The sequence shown here is derived from an EMBL/GenBank/DDBJ whole genome shotgun (WGS) entry which is preliminary data.</text>
</comment>
<dbReference type="Proteomes" id="UP000253831">
    <property type="component" value="Unassembled WGS sequence"/>
</dbReference>
<feature type="transmembrane region" description="Helical" evidence="10">
    <location>
        <begin position="88"/>
        <end position="111"/>
    </location>
</feature>
<evidence type="ECO:0000256" key="8">
    <source>
        <dbReference type="ARBA" id="ARBA00023136"/>
    </source>
</evidence>
<feature type="domain" description="MrpA C-terminal/MbhD" evidence="14">
    <location>
        <begin position="621"/>
        <end position="684"/>
    </location>
</feature>
<feature type="transmembrane region" description="Helical" evidence="10">
    <location>
        <begin position="613"/>
        <end position="631"/>
    </location>
</feature>
<feature type="transmembrane region" description="Helical" evidence="10">
    <location>
        <begin position="118"/>
        <end position="136"/>
    </location>
</feature>
<feature type="transmembrane region" description="Helical" evidence="10">
    <location>
        <begin position="662"/>
        <end position="683"/>
    </location>
</feature>
<evidence type="ECO:0000259" key="13">
    <source>
        <dbReference type="Pfam" id="PF04039"/>
    </source>
</evidence>
<dbReference type="Pfam" id="PF20501">
    <property type="entry name" value="MbhE"/>
    <property type="match status" value="1"/>
</dbReference>
<gene>
    <name evidence="16" type="ORF">DVS81_16235</name>
</gene>
<evidence type="ECO:0000313" key="16">
    <source>
        <dbReference type="EMBL" id="RDE49498.1"/>
    </source>
</evidence>
<evidence type="ECO:0000259" key="12">
    <source>
        <dbReference type="Pfam" id="PF00662"/>
    </source>
</evidence>
<feature type="domain" description="NADH:quinone oxidoreductase/Mrp antiporter transmembrane" evidence="11">
    <location>
        <begin position="137"/>
        <end position="410"/>
    </location>
</feature>
<feature type="transmembrane region" description="Helical" evidence="10">
    <location>
        <begin position="759"/>
        <end position="777"/>
    </location>
</feature>
<evidence type="ECO:0000259" key="15">
    <source>
        <dbReference type="Pfam" id="PF20501"/>
    </source>
</evidence>
<organism evidence="16 17">
    <name type="scientific">Candidatus Accumulibacter meliphilus</name>
    <dbReference type="NCBI Taxonomy" id="2211374"/>
    <lineage>
        <taxon>Bacteria</taxon>
        <taxon>Pseudomonadati</taxon>
        <taxon>Pseudomonadota</taxon>
        <taxon>Betaproteobacteria</taxon>
        <taxon>Candidatus Accumulibacter</taxon>
    </lineage>
</organism>
<dbReference type="Pfam" id="PF13244">
    <property type="entry name" value="MbhD"/>
    <property type="match status" value="1"/>
</dbReference>
<feature type="transmembrane region" description="Helical" evidence="10">
    <location>
        <begin position="251"/>
        <end position="269"/>
    </location>
</feature>
<feature type="transmembrane region" description="Helical" evidence="10">
    <location>
        <begin position="517"/>
        <end position="540"/>
    </location>
</feature>
<dbReference type="InterPro" id="IPR046806">
    <property type="entry name" value="MrpA_C/MbhE"/>
</dbReference>
<keyword evidence="2" id="KW-0813">Transport</keyword>
<dbReference type="PANTHER" id="PTHR43373">
    <property type="entry name" value="NA(+)/H(+) ANTIPORTER SUBUNIT"/>
    <property type="match status" value="1"/>
</dbReference>
<dbReference type="GO" id="GO:0015297">
    <property type="term" value="F:antiporter activity"/>
    <property type="evidence" value="ECO:0007669"/>
    <property type="project" value="UniProtKB-KW"/>
</dbReference>
<accession>A0A369XQ13</accession>
<feature type="transmembrane region" description="Helical" evidence="10">
    <location>
        <begin position="470"/>
        <end position="497"/>
    </location>
</feature>
<feature type="transmembrane region" description="Helical" evidence="10">
    <location>
        <begin position="636"/>
        <end position="656"/>
    </location>
</feature>
<feature type="transmembrane region" description="Helical" evidence="10">
    <location>
        <begin position="142"/>
        <end position="161"/>
    </location>
</feature>
<feature type="domain" description="NADH-Ubiquinone oxidoreductase (complex I) chain 5 N-terminal" evidence="12">
    <location>
        <begin position="73"/>
        <end position="121"/>
    </location>
</feature>